<dbReference type="EMBL" id="JBHRSV010000016">
    <property type="protein sequence ID" value="MFC2926188.1"/>
    <property type="molecule type" value="Genomic_DNA"/>
</dbReference>
<feature type="transmembrane region" description="Helical" evidence="1">
    <location>
        <begin position="32"/>
        <end position="54"/>
    </location>
</feature>
<dbReference type="RefSeq" id="WP_343164503.1">
    <property type="nucleotide sequence ID" value="NZ_JBHRSV010000016.1"/>
</dbReference>
<keyword evidence="1" id="KW-0472">Membrane</keyword>
<evidence type="ECO:0000313" key="3">
    <source>
        <dbReference type="Proteomes" id="UP001595379"/>
    </source>
</evidence>
<comment type="caution">
    <text evidence="2">The sequence shown here is derived from an EMBL/GenBank/DDBJ whole genome shotgun (WGS) entry which is preliminary data.</text>
</comment>
<gene>
    <name evidence="2" type="ORF">ACFOOR_08720</name>
</gene>
<keyword evidence="1" id="KW-1133">Transmembrane helix</keyword>
<keyword evidence="3" id="KW-1185">Reference proteome</keyword>
<proteinExistence type="predicted"/>
<protein>
    <submittedName>
        <fullName evidence="2">Uncharacterized protein</fullName>
    </submittedName>
</protein>
<name>A0ABV6ZXW1_9PROT</name>
<reference evidence="3" key="1">
    <citation type="journal article" date="2019" name="Int. J. Syst. Evol. Microbiol.">
        <title>The Global Catalogue of Microorganisms (GCM) 10K type strain sequencing project: providing services to taxonomists for standard genome sequencing and annotation.</title>
        <authorList>
            <consortium name="The Broad Institute Genomics Platform"/>
            <consortium name="The Broad Institute Genome Sequencing Center for Infectious Disease"/>
            <person name="Wu L."/>
            <person name="Ma J."/>
        </authorList>
    </citation>
    <scope>NUCLEOTIDE SEQUENCE [LARGE SCALE GENOMIC DNA]</scope>
    <source>
        <strain evidence="3">KCTC 52487</strain>
    </source>
</reference>
<organism evidence="2 3">
    <name type="scientific">Hyphobacterium vulgare</name>
    <dbReference type="NCBI Taxonomy" id="1736751"/>
    <lineage>
        <taxon>Bacteria</taxon>
        <taxon>Pseudomonadati</taxon>
        <taxon>Pseudomonadota</taxon>
        <taxon>Alphaproteobacteria</taxon>
        <taxon>Maricaulales</taxon>
        <taxon>Maricaulaceae</taxon>
        <taxon>Hyphobacterium</taxon>
    </lineage>
</organism>
<sequence>MQTMSAVAAALAVWWLVDIVRQKAVRVPVTLRIVQGGLVASMLLVSLIQWGMIFPGGSLAPAANAVIGGYNRAFLGVYHLVSEEEFGPLRDWPRVDASWIDFPLRWSEFRIYKGTLECVARREFEAGFDKEYWIWPNGLIDPNATP</sequence>
<dbReference type="Proteomes" id="UP001595379">
    <property type="component" value="Unassembled WGS sequence"/>
</dbReference>
<keyword evidence="1" id="KW-0812">Transmembrane</keyword>
<evidence type="ECO:0000256" key="1">
    <source>
        <dbReference type="SAM" id="Phobius"/>
    </source>
</evidence>
<accession>A0ABV6ZXW1</accession>
<evidence type="ECO:0000313" key="2">
    <source>
        <dbReference type="EMBL" id="MFC2926188.1"/>
    </source>
</evidence>